<keyword evidence="3" id="KW-1185">Reference proteome</keyword>
<organism evidence="2 3">
    <name type="scientific">Rubellimicrobium aerolatum</name>
    <dbReference type="NCBI Taxonomy" id="490979"/>
    <lineage>
        <taxon>Bacteria</taxon>
        <taxon>Pseudomonadati</taxon>
        <taxon>Pseudomonadota</taxon>
        <taxon>Alphaproteobacteria</taxon>
        <taxon>Rhodobacterales</taxon>
        <taxon>Roseobacteraceae</taxon>
        <taxon>Rubellimicrobium</taxon>
    </lineage>
</organism>
<feature type="compositionally biased region" description="Basic and acidic residues" evidence="1">
    <location>
        <begin position="39"/>
        <end position="52"/>
    </location>
</feature>
<sequence length="89" mass="9663">MAHASRKHFGPGAQGKGDGTGAMTTIDTADIPDNMILSNRDKAQHSDQRGLDSKAVQTDQYRDHSANRRVEDEERPDGRADLDDGEADA</sequence>
<accession>A0ABW0S999</accession>
<dbReference type="RefSeq" id="WP_209837919.1">
    <property type="nucleotide sequence ID" value="NZ_JAGGJP010000002.1"/>
</dbReference>
<evidence type="ECO:0000313" key="2">
    <source>
        <dbReference type="EMBL" id="MFC5565471.1"/>
    </source>
</evidence>
<name>A0ABW0S999_9RHOB</name>
<feature type="compositionally biased region" description="Basic and acidic residues" evidence="1">
    <location>
        <begin position="60"/>
        <end position="82"/>
    </location>
</feature>
<feature type="region of interest" description="Disordered" evidence="1">
    <location>
        <begin position="1"/>
        <end position="89"/>
    </location>
</feature>
<protein>
    <submittedName>
        <fullName evidence="2">Uncharacterized protein</fullName>
    </submittedName>
</protein>
<evidence type="ECO:0000256" key="1">
    <source>
        <dbReference type="SAM" id="MobiDB-lite"/>
    </source>
</evidence>
<gene>
    <name evidence="2" type="ORF">ACFPOC_03460</name>
</gene>
<comment type="caution">
    <text evidence="2">The sequence shown here is derived from an EMBL/GenBank/DDBJ whole genome shotgun (WGS) entry which is preliminary data.</text>
</comment>
<dbReference type="Proteomes" id="UP001596056">
    <property type="component" value="Unassembled WGS sequence"/>
</dbReference>
<dbReference type="EMBL" id="JBHSNA010000002">
    <property type="protein sequence ID" value="MFC5565471.1"/>
    <property type="molecule type" value="Genomic_DNA"/>
</dbReference>
<reference evidence="3" key="1">
    <citation type="journal article" date="2019" name="Int. J. Syst. Evol. Microbiol.">
        <title>The Global Catalogue of Microorganisms (GCM) 10K type strain sequencing project: providing services to taxonomists for standard genome sequencing and annotation.</title>
        <authorList>
            <consortium name="The Broad Institute Genomics Platform"/>
            <consortium name="The Broad Institute Genome Sequencing Center for Infectious Disease"/>
            <person name="Wu L."/>
            <person name="Ma J."/>
        </authorList>
    </citation>
    <scope>NUCLEOTIDE SEQUENCE [LARGE SCALE GENOMIC DNA]</scope>
    <source>
        <strain evidence="3">KACC 11588</strain>
    </source>
</reference>
<proteinExistence type="predicted"/>
<evidence type="ECO:0000313" key="3">
    <source>
        <dbReference type="Proteomes" id="UP001596056"/>
    </source>
</evidence>